<evidence type="ECO:0000256" key="1">
    <source>
        <dbReference type="ARBA" id="ARBA00004141"/>
    </source>
</evidence>
<dbReference type="InterPro" id="IPR039765">
    <property type="entry name" value="Yip5/YIPF1/YIPF2"/>
</dbReference>
<evidence type="ECO:0000259" key="7">
    <source>
        <dbReference type="Pfam" id="PF04893"/>
    </source>
</evidence>
<keyword evidence="5 6" id="KW-0472">Membrane</keyword>
<evidence type="ECO:0000256" key="2">
    <source>
        <dbReference type="ARBA" id="ARBA00010596"/>
    </source>
</evidence>
<evidence type="ECO:0000256" key="6">
    <source>
        <dbReference type="RuleBase" id="RU361264"/>
    </source>
</evidence>
<evidence type="ECO:0000256" key="5">
    <source>
        <dbReference type="ARBA" id="ARBA00023136"/>
    </source>
</evidence>
<dbReference type="GO" id="GO:0016192">
    <property type="term" value="P:vesicle-mediated transport"/>
    <property type="evidence" value="ECO:0007669"/>
    <property type="project" value="InterPro"/>
</dbReference>
<feature type="domain" description="Yip1" evidence="7">
    <location>
        <begin position="35"/>
        <end position="110"/>
    </location>
</feature>
<keyword evidence="4 6" id="KW-1133">Transmembrane helix</keyword>
<protein>
    <recommendedName>
        <fullName evidence="6">Protein YIP</fullName>
    </recommendedName>
</protein>
<keyword evidence="3 6" id="KW-0812">Transmembrane</keyword>
<dbReference type="PANTHER" id="PTHR12822">
    <property type="entry name" value="PROTEIN YIPF"/>
    <property type="match status" value="1"/>
</dbReference>
<dbReference type="OrthoDB" id="10256463at2759"/>
<evidence type="ECO:0000313" key="8">
    <source>
        <dbReference type="EMBL" id="MQM10319.1"/>
    </source>
</evidence>
<sequence>MRVSIVGAYKPYFDVDTSDVMERIREAFFPFKGSFTEKTTNNPDLYGTFWICTTLIFVAVAIGTFVTYLAHKWHEKEWDYDIKLVTWSISLFYGYVTIVPLCLYIILRYFSVPSGL</sequence>
<dbReference type="GO" id="GO:0031267">
    <property type="term" value="F:small GTPase binding"/>
    <property type="evidence" value="ECO:0007669"/>
    <property type="project" value="InterPro"/>
</dbReference>
<dbReference type="AlphaFoldDB" id="A0A843WKG6"/>
<dbReference type="EMBL" id="NMUH01004640">
    <property type="protein sequence ID" value="MQM10319.1"/>
    <property type="molecule type" value="Genomic_DNA"/>
</dbReference>
<accession>A0A843WKG6</accession>
<proteinExistence type="inferred from homology"/>
<comment type="caution">
    <text evidence="6">Lacks conserved residue(s) required for the propagation of feature annotation.</text>
</comment>
<dbReference type="Proteomes" id="UP000652761">
    <property type="component" value="Unassembled WGS sequence"/>
</dbReference>
<dbReference type="InterPro" id="IPR006977">
    <property type="entry name" value="Yip1_dom"/>
</dbReference>
<evidence type="ECO:0000313" key="9">
    <source>
        <dbReference type="Proteomes" id="UP000652761"/>
    </source>
</evidence>
<keyword evidence="9" id="KW-1185">Reference proteome</keyword>
<comment type="subcellular location">
    <subcellularLocation>
        <location evidence="6">Golgi apparatus membrane</location>
        <topology evidence="6">Multi-pass membrane protein</topology>
    </subcellularLocation>
    <subcellularLocation>
        <location evidence="1">Membrane</location>
        <topology evidence="1">Multi-pass membrane protein</topology>
    </subcellularLocation>
</comment>
<dbReference type="Pfam" id="PF04893">
    <property type="entry name" value="Yip1"/>
    <property type="match status" value="1"/>
</dbReference>
<feature type="non-terminal residue" evidence="8">
    <location>
        <position position="116"/>
    </location>
</feature>
<evidence type="ECO:0000256" key="4">
    <source>
        <dbReference type="ARBA" id="ARBA00022989"/>
    </source>
</evidence>
<feature type="transmembrane region" description="Helical" evidence="6">
    <location>
        <begin position="48"/>
        <end position="70"/>
    </location>
</feature>
<organism evidence="8 9">
    <name type="scientific">Colocasia esculenta</name>
    <name type="common">Wild taro</name>
    <name type="synonym">Arum esculentum</name>
    <dbReference type="NCBI Taxonomy" id="4460"/>
    <lineage>
        <taxon>Eukaryota</taxon>
        <taxon>Viridiplantae</taxon>
        <taxon>Streptophyta</taxon>
        <taxon>Embryophyta</taxon>
        <taxon>Tracheophyta</taxon>
        <taxon>Spermatophyta</taxon>
        <taxon>Magnoliopsida</taxon>
        <taxon>Liliopsida</taxon>
        <taxon>Araceae</taxon>
        <taxon>Aroideae</taxon>
        <taxon>Colocasieae</taxon>
        <taxon>Colocasia</taxon>
    </lineage>
</organism>
<reference evidence="8" key="1">
    <citation type="submission" date="2017-07" db="EMBL/GenBank/DDBJ databases">
        <title>Taro Niue Genome Assembly and Annotation.</title>
        <authorList>
            <person name="Atibalentja N."/>
            <person name="Keating K."/>
            <person name="Fields C.J."/>
        </authorList>
    </citation>
    <scope>NUCLEOTIDE SEQUENCE</scope>
    <source>
        <strain evidence="8">Niue_2</strain>
        <tissue evidence="8">Leaf</tissue>
    </source>
</reference>
<comment type="caution">
    <text evidence="8">The sequence shown here is derived from an EMBL/GenBank/DDBJ whole genome shotgun (WGS) entry which is preliminary data.</text>
</comment>
<gene>
    <name evidence="8" type="ORF">Taro_043211</name>
</gene>
<dbReference type="GO" id="GO:0000139">
    <property type="term" value="C:Golgi membrane"/>
    <property type="evidence" value="ECO:0007669"/>
    <property type="project" value="UniProtKB-SubCell"/>
</dbReference>
<dbReference type="PANTHER" id="PTHR12822:SF2">
    <property type="entry name" value="PROTEIN YIPF"/>
    <property type="match status" value="1"/>
</dbReference>
<evidence type="ECO:0000256" key="3">
    <source>
        <dbReference type="ARBA" id="ARBA00022692"/>
    </source>
</evidence>
<feature type="transmembrane region" description="Helical" evidence="6">
    <location>
        <begin position="91"/>
        <end position="110"/>
    </location>
</feature>
<comment type="similarity">
    <text evidence="2 6">Belongs to the YIP1 family.</text>
</comment>
<name>A0A843WKG6_COLES</name>